<evidence type="ECO:0000313" key="13">
    <source>
        <dbReference type="Proteomes" id="UP001607302"/>
    </source>
</evidence>
<dbReference type="GO" id="GO:0006260">
    <property type="term" value="P:DNA replication"/>
    <property type="evidence" value="ECO:0007669"/>
    <property type="project" value="UniProtKB-KW"/>
</dbReference>
<protein>
    <recommendedName>
        <fullName evidence="4">DNA replication complex GINS protein SLD5</fullName>
    </recommendedName>
    <alternativeName>
        <fullName evidence="8">GINS complex subunit 4</fullName>
    </alternativeName>
</protein>
<dbReference type="PANTHER" id="PTHR21206:SF0">
    <property type="entry name" value="DNA REPLICATION COMPLEX GINS PROTEIN SLD5"/>
    <property type="match status" value="1"/>
</dbReference>
<dbReference type="Pfam" id="PF05916">
    <property type="entry name" value="Sld5"/>
    <property type="match status" value="1"/>
</dbReference>
<dbReference type="SUPFAM" id="SSF160059">
    <property type="entry name" value="PriA/YqbF domain"/>
    <property type="match status" value="1"/>
</dbReference>
<dbReference type="FunFam" id="3.40.5.60:FF:000001">
    <property type="entry name" value="DNA replication complex GINS protein SLD5"/>
    <property type="match status" value="1"/>
</dbReference>
<dbReference type="InterPro" id="IPR008591">
    <property type="entry name" value="GINS_Sld5"/>
</dbReference>
<organism evidence="12 13">
    <name type="scientific">Vespula squamosa</name>
    <name type="common">Southern yellow jacket</name>
    <name type="synonym">Wasp</name>
    <dbReference type="NCBI Taxonomy" id="30214"/>
    <lineage>
        <taxon>Eukaryota</taxon>
        <taxon>Metazoa</taxon>
        <taxon>Ecdysozoa</taxon>
        <taxon>Arthropoda</taxon>
        <taxon>Hexapoda</taxon>
        <taxon>Insecta</taxon>
        <taxon>Pterygota</taxon>
        <taxon>Neoptera</taxon>
        <taxon>Endopterygota</taxon>
        <taxon>Hymenoptera</taxon>
        <taxon>Apocrita</taxon>
        <taxon>Aculeata</taxon>
        <taxon>Vespoidea</taxon>
        <taxon>Vespidae</taxon>
        <taxon>Vespinae</taxon>
        <taxon>Vespula</taxon>
    </lineage>
</organism>
<keyword evidence="13" id="KW-1185">Reference proteome</keyword>
<dbReference type="AlphaFoldDB" id="A0ABD2BDL5"/>
<evidence type="ECO:0000256" key="7">
    <source>
        <dbReference type="ARBA" id="ARBA00023242"/>
    </source>
</evidence>
<keyword evidence="9" id="KW-0175">Coiled coil</keyword>
<dbReference type="Gene3D" id="3.40.5.60">
    <property type="match status" value="1"/>
</dbReference>
<dbReference type="GO" id="GO:0005634">
    <property type="term" value="C:nucleus"/>
    <property type="evidence" value="ECO:0007669"/>
    <property type="project" value="UniProtKB-SubCell"/>
</dbReference>
<evidence type="ECO:0000256" key="5">
    <source>
        <dbReference type="ARBA" id="ARBA00022454"/>
    </source>
</evidence>
<dbReference type="PANTHER" id="PTHR21206">
    <property type="entry name" value="SLD5 PROTEIN"/>
    <property type="match status" value="1"/>
</dbReference>
<dbReference type="GO" id="GO:0005694">
    <property type="term" value="C:chromosome"/>
    <property type="evidence" value="ECO:0007669"/>
    <property type="project" value="UniProtKB-SubCell"/>
</dbReference>
<proteinExistence type="inferred from homology"/>
<keyword evidence="6" id="KW-0235">DNA replication</keyword>
<dbReference type="Pfam" id="PF16922">
    <property type="entry name" value="SLD5_C"/>
    <property type="match status" value="1"/>
</dbReference>
<evidence type="ECO:0000256" key="6">
    <source>
        <dbReference type="ARBA" id="ARBA00022705"/>
    </source>
</evidence>
<keyword evidence="7" id="KW-0539">Nucleus</keyword>
<dbReference type="CDD" id="cd11711">
    <property type="entry name" value="GINS_A_Sld5"/>
    <property type="match status" value="1"/>
</dbReference>
<gene>
    <name evidence="12" type="ORF">V1478_005239</name>
</gene>
<dbReference type="EMBL" id="JAUDFV010000110">
    <property type="protein sequence ID" value="KAL2730826.1"/>
    <property type="molecule type" value="Genomic_DNA"/>
</dbReference>
<evidence type="ECO:0000259" key="10">
    <source>
        <dbReference type="Pfam" id="PF05916"/>
    </source>
</evidence>
<dbReference type="Gene3D" id="1.20.58.1030">
    <property type="match status" value="1"/>
</dbReference>
<keyword evidence="5" id="KW-0158">Chromosome</keyword>
<dbReference type="FunFam" id="1.20.58.1030:FF:000002">
    <property type="entry name" value="DNA replication complex GINS protein SLD5"/>
    <property type="match status" value="1"/>
</dbReference>
<evidence type="ECO:0000256" key="3">
    <source>
        <dbReference type="ARBA" id="ARBA00008187"/>
    </source>
</evidence>
<feature type="domain" description="GINS subunit" evidence="10">
    <location>
        <begin position="170"/>
        <end position="240"/>
    </location>
</feature>
<dbReference type="InterPro" id="IPR021151">
    <property type="entry name" value="GINS_A"/>
</dbReference>
<reference evidence="12 13" key="1">
    <citation type="journal article" date="2024" name="Ann. Entomol. Soc. Am.">
        <title>Genomic analyses of the southern and eastern yellowjacket wasps (Hymenoptera: Vespidae) reveal evolutionary signatures of social life.</title>
        <authorList>
            <person name="Catto M.A."/>
            <person name="Caine P.B."/>
            <person name="Orr S.E."/>
            <person name="Hunt B.G."/>
            <person name="Goodisman M.A.D."/>
        </authorList>
    </citation>
    <scope>NUCLEOTIDE SEQUENCE [LARGE SCALE GENOMIC DNA]</scope>
    <source>
        <strain evidence="12">233</strain>
        <tissue evidence="12">Head and thorax</tissue>
    </source>
</reference>
<name>A0ABD2BDL5_VESSQ</name>
<comment type="caution">
    <text evidence="12">The sequence shown here is derived from an EMBL/GenBank/DDBJ whole genome shotgun (WGS) entry which is preliminary data.</text>
</comment>
<evidence type="ECO:0000256" key="1">
    <source>
        <dbReference type="ARBA" id="ARBA00004123"/>
    </source>
</evidence>
<comment type="similarity">
    <text evidence="3">Belongs to the GINS4/SLD5 family.</text>
</comment>
<feature type="domain" description="DNA replication complex GINS protein SLD5 C-terminal" evidence="11">
    <location>
        <begin position="262"/>
        <end position="316"/>
    </location>
</feature>
<evidence type="ECO:0000256" key="9">
    <source>
        <dbReference type="SAM" id="Coils"/>
    </source>
</evidence>
<dbReference type="CDD" id="cd21692">
    <property type="entry name" value="GINS_B_Sld5"/>
    <property type="match status" value="1"/>
</dbReference>
<evidence type="ECO:0000256" key="2">
    <source>
        <dbReference type="ARBA" id="ARBA00004286"/>
    </source>
</evidence>
<evidence type="ECO:0000313" key="12">
    <source>
        <dbReference type="EMBL" id="KAL2730826.1"/>
    </source>
</evidence>
<dbReference type="InterPro" id="IPR038749">
    <property type="entry name" value="Sld5_GINS_A"/>
</dbReference>
<dbReference type="SUPFAM" id="SSF158573">
    <property type="entry name" value="GINS helical bundle-like"/>
    <property type="match status" value="1"/>
</dbReference>
<dbReference type="InterPro" id="IPR036224">
    <property type="entry name" value="GINS_bundle-like_dom_sf"/>
</dbReference>
<evidence type="ECO:0000256" key="8">
    <source>
        <dbReference type="ARBA" id="ARBA00030869"/>
    </source>
</evidence>
<accession>A0ABD2BDL5</accession>
<evidence type="ECO:0000259" key="11">
    <source>
        <dbReference type="Pfam" id="PF16922"/>
    </source>
</evidence>
<dbReference type="Proteomes" id="UP001607302">
    <property type="component" value="Unassembled WGS sequence"/>
</dbReference>
<comment type="subcellular location">
    <subcellularLocation>
        <location evidence="2">Chromosome</location>
    </subcellularLocation>
    <subcellularLocation>
        <location evidence="1">Nucleus</location>
    </subcellularLocation>
</comment>
<dbReference type="InterPro" id="IPR031633">
    <property type="entry name" value="SLD5_C"/>
</dbReference>
<feature type="coiled-coil region" evidence="9">
    <location>
        <begin position="111"/>
        <end position="169"/>
    </location>
</feature>
<evidence type="ECO:0000256" key="4">
    <source>
        <dbReference type="ARBA" id="ARBA00014804"/>
    </source>
</evidence>
<sequence>MRCPNLTPYVPLFFLIYMTTSSKSPNSLKTVLIKLKGIKEYLGASSMSHTETLQGYNKNRTRKTEVYFDFFVSTLRIVRIKLLCVFITKLFYDLKEEHIMDDILKEDIADLEIEEEEVLTAENALEAIENAWLNEKFSPEILPHKFDLVDCMLQQISHMEENMKRLERDDLRLVVHRMELDRIRFLISSYLRIRLEKIEKYTIHILSEEAGREPDEAYLTPGELRFAKDYLGSIENLFKTVALQHMPTSFQGFEIDKISIKPNMQTHVFLRANERITGIVLPGVIDEEIDFEAGSQHIIQYNAIANLVKSGAVQLI</sequence>